<comment type="caution">
    <text evidence="2">The sequence shown here is derived from an EMBL/GenBank/DDBJ whole genome shotgun (WGS) entry which is preliminary data.</text>
</comment>
<accession>A0A8H7TB70</accession>
<reference evidence="2" key="1">
    <citation type="submission" date="2021-02" db="EMBL/GenBank/DDBJ databases">
        <title>Genome sequence Cadophora malorum strain M34.</title>
        <authorList>
            <person name="Stefanovic E."/>
            <person name="Vu D."/>
            <person name="Scully C."/>
            <person name="Dijksterhuis J."/>
            <person name="Roader J."/>
            <person name="Houbraken J."/>
        </authorList>
    </citation>
    <scope>NUCLEOTIDE SEQUENCE</scope>
    <source>
        <strain evidence="2">M34</strain>
    </source>
</reference>
<proteinExistence type="predicted"/>
<sequence length="773" mass="86222">MDTKQPTTALKALELADKQISDLKKLFLPHEPHLLTVPTDHPFRETSSYEYRGTPFANYEVRHLQHMTMISESRRGVARAEGDWQARVESGSPSSLAARSSTTTPSHATTREMKIPSKKISIADYKSMKVGAKPLSRPGVEEVRQNGALHSKEKSRDMKPAPNHSKTSTPTTNGHPISSSNHTPVKPIPHIREPPKHQLPPRPKSPPRSTYDVKPSEQKKRPMESDGRQPEKRTKIESSSTPGNRASPVKQPTPRDSPHARKPTPKPEKPTPLPDRLPPLPDDLFDMESGSKTSSPKPDLDNTIVVRAEKTRAKSPVSSASDRSPSPLRPLPAMLPLALHPLLDAELDRLSEKKAKKDGFHAENTPEQNSEKTTRDTVGARYEEVRRPDVPGVARKTPKVGHPPKRHPGESSKRPPTTKDTLIVKLRYKKRRAKDIQRILGIQAKPSKEFLTLEKQRRARLNPTFEEDSEDEPTTTPKPTPSKKRPSDSDLSEPAPALKRAKLPDINVAKAKTSLEPAFKSPAPSAPSQKNLLATPNAMKTVAMRRVDSNDGNARTPQTMVTNTPASAEKPRSNGERHPMDERLHGEFQKLNDHSLKLKRKMDEILQIKAKGIDSVSESQRKLGLAVALECIAMYMTSFAAKDRAFKSRSASSWEGGIKLWAWLESLVKNMPIYHALSVQLGAILREELGRCYLETLQSGNRDPNFLRAFGENEAKRDQCWKEAHRVQADLKDLHAPDSLGPWTTTNDAAAYIKSVLELYAKKEKTGWKPFTP</sequence>
<organism evidence="2 3">
    <name type="scientific">Cadophora malorum</name>
    <dbReference type="NCBI Taxonomy" id="108018"/>
    <lineage>
        <taxon>Eukaryota</taxon>
        <taxon>Fungi</taxon>
        <taxon>Dikarya</taxon>
        <taxon>Ascomycota</taxon>
        <taxon>Pezizomycotina</taxon>
        <taxon>Leotiomycetes</taxon>
        <taxon>Helotiales</taxon>
        <taxon>Ploettnerulaceae</taxon>
        <taxon>Cadophora</taxon>
    </lineage>
</organism>
<dbReference type="EMBL" id="JAFJYH010000187">
    <property type="protein sequence ID" value="KAG4416422.1"/>
    <property type="molecule type" value="Genomic_DNA"/>
</dbReference>
<feature type="region of interest" description="Disordered" evidence="1">
    <location>
        <begin position="550"/>
        <end position="580"/>
    </location>
</feature>
<feature type="compositionally biased region" description="Low complexity" evidence="1">
    <location>
        <begin position="315"/>
        <end position="332"/>
    </location>
</feature>
<feature type="region of interest" description="Disordered" evidence="1">
    <location>
        <begin position="451"/>
        <end position="506"/>
    </location>
</feature>
<feature type="compositionally biased region" description="Polar residues" evidence="1">
    <location>
        <begin position="550"/>
        <end position="566"/>
    </location>
</feature>
<name>A0A8H7TB70_9HELO</name>
<gene>
    <name evidence="2" type="ORF">IFR04_010468</name>
</gene>
<keyword evidence="3" id="KW-1185">Reference proteome</keyword>
<feature type="region of interest" description="Disordered" evidence="1">
    <location>
        <begin position="133"/>
        <end position="332"/>
    </location>
</feature>
<evidence type="ECO:0000256" key="1">
    <source>
        <dbReference type="SAM" id="MobiDB-lite"/>
    </source>
</evidence>
<feature type="compositionally biased region" description="Low complexity" evidence="1">
    <location>
        <begin position="90"/>
        <end position="106"/>
    </location>
</feature>
<feature type="compositionally biased region" description="Pro residues" evidence="1">
    <location>
        <begin position="197"/>
        <end position="206"/>
    </location>
</feature>
<feature type="region of interest" description="Disordered" evidence="1">
    <location>
        <begin position="353"/>
        <end position="426"/>
    </location>
</feature>
<protein>
    <submittedName>
        <fullName evidence="2">Uncharacterized protein</fullName>
    </submittedName>
</protein>
<feature type="region of interest" description="Disordered" evidence="1">
    <location>
        <begin position="81"/>
        <end position="120"/>
    </location>
</feature>
<evidence type="ECO:0000313" key="2">
    <source>
        <dbReference type="EMBL" id="KAG4416422.1"/>
    </source>
</evidence>
<dbReference type="AlphaFoldDB" id="A0A8H7TB70"/>
<feature type="compositionally biased region" description="Basic and acidic residues" evidence="1">
    <location>
        <begin position="214"/>
        <end position="236"/>
    </location>
</feature>
<evidence type="ECO:0000313" key="3">
    <source>
        <dbReference type="Proteomes" id="UP000664132"/>
    </source>
</evidence>
<feature type="compositionally biased region" description="Basic residues" evidence="1">
    <location>
        <begin position="396"/>
        <end position="406"/>
    </location>
</feature>
<feature type="compositionally biased region" description="Polar residues" evidence="1">
    <location>
        <begin position="164"/>
        <end position="183"/>
    </location>
</feature>
<feature type="compositionally biased region" description="Pro residues" evidence="1">
    <location>
        <begin position="270"/>
        <end position="281"/>
    </location>
</feature>
<feature type="compositionally biased region" description="Basic and acidic residues" evidence="1">
    <location>
        <begin position="569"/>
        <end position="580"/>
    </location>
</feature>
<dbReference type="Proteomes" id="UP000664132">
    <property type="component" value="Unassembled WGS sequence"/>
</dbReference>
<dbReference type="OrthoDB" id="284473at2759"/>
<feature type="compositionally biased region" description="Basic and acidic residues" evidence="1">
    <location>
        <begin position="139"/>
        <end position="159"/>
    </location>
</feature>